<evidence type="ECO:0000313" key="2">
    <source>
        <dbReference type="Proteomes" id="UP001174932"/>
    </source>
</evidence>
<evidence type="ECO:0000313" key="1">
    <source>
        <dbReference type="EMBL" id="MDO6966970.1"/>
    </source>
</evidence>
<reference evidence="1" key="1">
    <citation type="journal article" date="2015" name="Int. J. Syst. Evol. Microbiol.">
        <title>Rhizobium alvei sp. nov., isolated from a freshwater river.</title>
        <authorList>
            <person name="Sheu S.Y."/>
            <person name="Huang H.W."/>
            <person name="Young C.C."/>
            <person name="Chen W.M."/>
        </authorList>
    </citation>
    <scope>NUCLEOTIDE SEQUENCE</scope>
    <source>
        <strain evidence="1">TNR-22</strain>
    </source>
</reference>
<sequence length="99" mass="11354">MTSNRFKPTGKKVFDRIMAGLQEVKAASPMWADLAYENIFNVSERHCKIGRVTMKRRNPLPEIKEGKRNVVIQKRRVWTRKDSVDAVENMVNGGVPGLR</sequence>
<dbReference type="RefSeq" id="WP_304378900.1">
    <property type="nucleotide sequence ID" value="NZ_JAUOZU010000024.1"/>
</dbReference>
<keyword evidence="2" id="KW-1185">Reference proteome</keyword>
<dbReference type="Proteomes" id="UP001174932">
    <property type="component" value="Unassembled WGS sequence"/>
</dbReference>
<gene>
    <name evidence="1" type="ORF">Q4481_23695</name>
</gene>
<comment type="caution">
    <text evidence="1">The sequence shown here is derived from an EMBL/GenBank/DDBJ whole genome shotgun (WGS) entry which is preliminary data.</text>
</comment>
<organism evidence="1 2">
    <name type="scientific">Rhizobium alvei</name>
    <dbReference type="NCBI Taxonomy" id="1132659"/>
    <lineage>
        <taxon>Bacteria</taxon>
        <taxon>Pseudomonadati</taxon>
        <taxon>Pseudomonadota</taxon>
        <taxon>Alphaproteobacteria</taxon>
        <taxon>Hyphomicrobiales</taxon>
        <taxon>Rhizobiaceae</taxon>
        <taxon>Rhizobium/Agrobacterium group</taxon>
        <taxon>Rhizobium</taxon>
    </lineage>
</organism>
<proteinExistence type="predicted"/>
<accession>A0ABT8YVB1</accession>
<reference evidence="1" key="2">
    <citation type="submission" date="2023-07" db="EMBL/GenBank/DDBJ databases">
        <authorList>
            <person name="Shen H."/>
        </authorList>
    </citation>
    <scope>NUCLEOTIDE SEQUENCE</scope>
    <source>
        <strain evidence="1">TNR-22</strain>
    </source>
</reference>
<dbReference type="EMBL" id="JAUOZU010000024">
    <property type="protein sequence ID" value="MDO6966970.1"/>
    <property type="molecule type" value="Genomic_DNA"/>
</dbReference>
<protein>
    <submittedName>
        <fullName evidence="1">Uncharacterized protein</fullName>
    </submittedName>
</protein>
<name>A0ABT8YVB1_9HYPH</name>